<keyword evidence="7" id="KW-1185">Reference proteome</keyword>
<keyword evidence="2" id="KW-0560">Oxidoreductase</keyword>
<dbReference type="PANTHER" id="PTHR22604:SF105">
    <property type="entry name" value="TRANS-1,2-DIHYDROBENZENE-1,2-DIOL DEHYDROGENASE"/>
    <property type="match status" value="1"/>
</dbReference>
<dbReference type="PANTHER" id="PTHR22604">
    <property type="entry name" value="OXIDOREDUCTASES"/>
    <property type="match status" value="1"/>
</dbReference>
<dbReference type="InterPro" id="IPR036291">
    <property type="entry name" value="NAD(P)-bd_dom_sf"/>
</dbReference>
<name>A0ABW0SCV8_9RHOB</name>
<organism evidence="6 7">
    <name type="scientific">Rubellimicrobium aerolatum</name>
    <dbReference type="NCBI Taxonomy" id="490979"/>
    <lineage>
        <taxon>Bacteria</taxon>
        <taxon>Pseudomonadati</taxon>
        <taxon>Pseudomonadota</taxon>
        <taxon>Alphaproteobacteria</taxon>
        <taxon>Rhodobacterales</taxon>
        <taxon>Roseobacteraceae</taxon>
        <taxon>Rubellimicrobium</taxon>
    </lineage>
</organism>
<evidence type="ECO:0000313" key="6">
    <source>
        <dbReference type="EMBL" id="MFC5566813.1"/>
    </source>
</evidence>
<feature type="compositionally biased region" description="Basic and acidic residues" evidence="3">
    <location>
        <begin position="335"/>
        <end position="351"/>
    </location>
</feature>
<dbReference type="EMBL" id="JBHSNA010000008">
    <property type="protein sequence ID" value="MFC5566813.1"/>
    <property type="molecule type" value="Genomic_DNA"/>
</dbReference>
<dbReference type="Pfam" id="PF22725">
    <property type="entry name" value="GFO_IDH_MocA_C3"/>
    <property type="match status" value="1"/>
</dbReference>
<dbReference type="RefSeq" id="WP_209841541.1">
    <property type="nucleotide sequence ID" value="NZ_JAGGJP010000011.1"/>
</dbReference>
<dbReference type="InterPro" id="IPR050984">
    <property type="entry name" value="Gfo/Idh/MocA_domain"/>
</dbReference>
<evidence type="ECO:0000313" key="7">
    <source>
        <dbReference type="Proteomes" id="UP001596056"/>
    </source>
</evidence>
<reference evidence="7" key="1">
    <citation type="journal article" date="2019" name="Int. J. Syst. Evol. Microbiol.">
        <title>The Global Catalogue of Microorganisms (GCM) 10K type strain sequencing project: providing services to taxonomists for standard genome sequencing and annotation.</title>
        <authorList>
            <consortium name="The Broad Institute Genomics Platform"/>
            <consortium name="The Broad Institute Genome Sequencing Center for Infectious Disease"/>
            <person name="Wu L."/>
            <person name="Ma J."/>
        </authorList>
    </citation>
    <scope>NUCLEOTIDE SEQUENCE [LARGE SCALE GENOMIC DNA]</scope>
    <source>
        <strain evidence="7">KACC 11588</strain>
    </source>
</reference>
<dbReference type="Gene3D" id="3.40.50.720">
    <property type="entry name" value="NAD(P)-binding Rossmann-like Domain"/>
    <property type="match status" value="1"/>
</dbReference>
<feature type="domain" description="Gfo/Idh/MocA-like oxidoreductase N-terminal" evidence="4">
    <location>
        <begin position="4"/>
        <end position="125"/>
    </location>
</feature>
<protein>
    <submittedName>
        <fullName evidence="6">Gfo/Idh/MocA family protein</fullName>
    </submittedName>
</protein>
<comment type="caution">
    <text evidence="6">The sequence shown here is derived from an EMBL/GenBank/DDBJ whole genome shotgun (WGS) entry which is preliminary data.</text>
</comment>
<dbReference type="InterPro" id="IPR055170">
    <property type="entry name" value="GFO_IDH_MocA-like_dom"/>
</dbReference>
<dbReference type="PRINTS" id="PR01775">
    <property type="entry name" value="GLFROXRDTASE"/>
</dbReference>
<evidence type="ECO:0000256" key="2">
    <source>
        <dbReference type="ARBA" id="ARBA00023002"/>
    </source>
</evidence>
<dbReference type="Proteomes" id="UP001596056">
    <property type="component" value="Unassembled WGS sequence"/>
</dbReference>
<evidence type="ECO:0000256" key="3">
    <source>
        <dbReference type="SAM" id="MobiDB-lite"/>
    </source>
</evidence>
<dbReference type="InterPro" id="IPR008354">
    <property type="entry name" value="Glc-Fru_OxRdtase_bac"/>
</dbReference>
<feature type="domain" description="GFO/IDH/MocA-like oxidoreductase" evidence="5">
    <location>
        <begin position="136"/>
        <end position="253"/>
    </location>
</feature>
<dbReference type="SUPFAM" id="SSF55347">
    <property type="entry name" value="Glyceraldehyde-3-phosphate dehydrogenase-like, C-terminal domain"/>
    <property type="match status" value="1"/>
</dbReference>
<evidence type="ECO:0000259" key="4">
    <source>
        <dbReference type="Pfam" id="PF01408"/>
    </source>
</evidence>
<comment type="similarity">
    <text evidence="1">Belongs to the Gfo/Idh/MocA family.</text>
</comment>
<dbReference type="Gene3D" id="3.30.360.10">
    <property type="entry name" value="Dihydrodipicolinate Reductase, domain 2"/>
    <property type="match status" value="1"/>
</dbReference>
<dbReference type="SUPFAM" id="SSF51735">
    <property type="entry name" value="NAD(P)-binding Rossmann-fold domains"/>
    <property type="match status" value="1"/>
</dbReference>
<evidence type="ECO:0000256" key="1">
    <source>
        <dbReference type="ARBA" id="ARBA00010928"/>
    </source>
</evidence>
<dbReference type="Pfam" id="PF01408">
    <property type="entry name" value="GFO_IDH_MocA"/>
    <property type="match status" value="1"/>
</dbReference>
<evidence type="ECO:0000259" key="5">
    <source>
        <dbReference type="Pfam" id="PF22725"/>
    </source>
</evidence>
<feature type="region of interest" description="Disordered" evidence="3">
    <location>
        <begin position="329"/>
        <end position="351"/>
    </location>
</feature>
<dbReference type="InterPro" id="IPR000683">
    <property type="entry name" value="Gfo/Idh/MocA-like_OxRdtase_N"/>
</dbReference>
<gene>
    <name evidence="6" type="ORF">ACFPOC_10355</name>
</gene>
<proteinExistence type="inferred from homology"/>
<accession>A0ABW0SCV8</accession>
<sequence>MNKVRYAVVGAGWISQEAFMPGVGQTGNSEIAAIVSGNADTSRRLAEFHRVPEVVGYEDYDTLLASGRVDAVYIALPNSMHADYAIRALRRGIHALVEKPLALTVAECEAMIVAAREGGAFLMTAYRLHSEPGTMEVLERVRRGEIGTPRLFHADFSFQSGPDNHRLRAEHWGGPLQDIGVYCLNAARQIFGAEPLKCVAMEGAAAGDARFQDVHEGLTAILRFPNGALASFSCSFGAAEQDRYRITGSDGIIDVERGFRFETVPKVRMIHAGGNEEWQPEPVDHFGAQTAYFSDCIRQGTPPEADGAEGLADVRALRAIEEAARTGRAVTIGGPERDRRPGPDTVRRISRTDRRLVL</sequence>